<name>A0ABM7WFJ8_9ACTN</name>
<dbReference type="PANTHER" id="PTHR30176">
    <property type="entry name" value="FERREDOXIN-TYPE PROTEIN NAPH"/>
    <property type="match status" value="1"/>
</dbReference>
<dbReference type="PROSITE" id="PS00198">
    <property type="entry name" value="4FE4S_FER_1"/>
    <property type="match status" value="1"/>
</dbReference>
<feature type="transmembrane region" description="Helical" evidence="7">
    <location>
        <begin position="156"/>
        <end position="184"/>
    </location>
</feature>
<organism evidence="9 10">
    <name type="scientific">Raoultibacter timonensis</name>
    <dbReference type="NCBI Taxonomy" id="1907662"/>
    <lineage>
        <taxon>Bacteria</taxon>
        <taxon>Bacillati</taxon>
        <taxon>Actinomycetota</taxon>
        <taxon>Coriobacteriia</taxon>
        <taxon>Eggerthellales</taxon>
        <taxon>Eggerthellaceae</taxon>
        <taxon>Raoultibacter</taxon>
    </lineage>
</organism>
<dbReference type="Proteomes" id="UP001320544">
    <property type="component" value="Chromosome"/>
</dbReference>
<keyword evidence="10" id="KW-1185">Reference proteome</keyword>
<protein>
    <recommendedName>
        <fullName evidence="8">4Fe-4S ferredoxin-type domain-containing protein</fullName>
    </recommendedName>
</protein>
<feature type="transmembrane region" description="Helical" evidence="7">
    <location>
        <begin position="204"/>
        <end position="231"/>
    </location>
</feature>
<evidence type="ECO:0000313" key="9">
    <source>
        <dbReference type="EMBL" id="BDE95008.1"/>
    </source>
</evidence>
<evidence type="ECO:0000259" key="8">
    <source>
        <dbReference type="PROSITE" id="PS51379"/>
    </source>
</evidence>
<evidence type="ECO:0000256" key="4">
    <source>
        <dbReference type="ARBA" id="ARBA00022982"/>
    </source>
</evidence>
<dbReference type="InterPro" id="IPR051684">
    <property type="entry name" value="Electron_Trans/Redox"/>
</dbReference>
<evidence type="ECO:0000256" key="5">
    <source>
        <dbReference type="ARBA" id="ARBA00023004"/>
    </source>
</evidence>
<evidence type="ECO:0000313" key="10">
    <source>
        <dbReference type="Proteomes" id="UP001320544"/>
    </source>
</evidence>
<evidence type="ECO:0000256" key="2">
    <source>
        <dbReference type="ARBA" id="ARBA00022485"/>
    </source>
</evidence>
<evidence type="ECO:0000256" key="7">
    <source>
        <dbReference type="SAM" id="Phobius"/>
    </source>
</evidence>
<evidence type="ECO:0000256" key="6">
    <source>
        <dbReference type="ARBA" id="ARBA00023014"/>
    </source>
</evidence>
<keyword evidence="1" id="KW-0813">Transport</keyword>
<dbReference type="EMBL" id="AP025564">
    <property type="protein sequence ID" value="BDE95008.1"/>
    <property type="molecule type" value="Genomic_DNA"/>
</dbReference>
<evidence type="ECO:0000256" key="3">
    <source>
        <dbReference type="ARBA" id="ARBA00022723"/>
    </source>
</evidence>
<dbReference type="RefSeq" id="WP_244411518.1">
    <property type="nucleotide sequence ID" value="NZ_AP025564.1"/>
</dbReference>
<keyword evidence="7" id="KW-0812">Transmembrane</keyword>
<dbReference type="SUPFAM" id="SSF54862">
    <property type="entry name" value="4Fe-4S ferredoxins"/>
    <property type="match status" value="1"/>
</dbReference>
<dbReference type="InterPro" id="IPR017900">
    <property type="entry name" value="4Fe4S_Fe_S_CS"/>
</dbReference>
<keyword evidence="3" id="KW-0479">Metal-binding</keyword>
<evidence type="ECO:0000256" key="1">
    <source>
        <dbReference type="ARBA" id="ARBA00022448"/>
    </source>
</evidence>
<feature type="domain" description="4Fe-4S ferredoxin-type" evidence="8">
    <location>
        <begin position="275"/>
        <end position="304"/>
    </location>
</feature>
<keyword evidence="5" id="KW-0408">Iron</keyword>
<dbReference type="Pfam" id="PF12801">
    <property type="entry name" value="Fer4_5"/>
    <property type="match status" value="3"/>
</dbReference>
<sequence length="305" mass="32320">MKKLRIIAGLAVLAIALIGFHFDTAIGTLCALCPVGFLQISVASGSVPWALLPGVLIVLLIVFALGRAFCSWLCPSSLLKNVFGGHTPRGLTGRTGERCEVPEKGCRSVVESGESYPDVTDAESLAPAATEETAASRASRACGSCSSGGSSIASQALVLGVLLIASFIVKFPVFCLICPIGLVFGTLWAFNRVFVLLEPGWELVVFPLMLVAELFLFKRWCSAICPLGFFFTLMAKARTKLGFGLRPQANCSTCISREGCTTCSTVCGENIDVASADRLGLEPCTMCRDCVENCPTKSITVSAKK</sequence>
<keyword evidence="4" id="KW-0249">Electron transport</keyword>
<reference evidence="9 10" key="1">
    <citation type="submission" date="2022-01" db="EMBL/GenBank/DDBJ databases">
        <title>Novel bile acid biosynthetic pathways are enriched in the microbiome of centenarians.</title>
        <authorList>
            <person name="Sato Y."/>
            <person name="Atarashi K."/>
            <person name="Plichta R.D."/>
            <person name="Arai Y."/>
            <person name="Sasajima S."/>
            <person name="Kearney M.S."/>
            <person name="Suda W."/>
            <person name="Takeshita K."/>
            <person name="Sasaki T."/>
            <person name="Okamoto S."/>
            <person name="Skelly N.A."/>
            <person name="Okamura Y."/>
            <person name="Vlamakis H."/>
            <person name="Li Y."/>
            <person name="Tanoue T."/>
            <person name="Takei H."/>
            <person name="Nittono H."/>
            <person name="Narushima S."/>
            <person name="Irie J."/>
            <person name="Itoh H."/>
            <person name="Moriya K."/>
            <person name="Sugiura Y."/>
            <person name="Suematsu M."/>
            <person name="Moritoki N."/>
            <person name="Shibata S."/>
            <person name="Littman R.D."/>
            <person name="Fischbach A.M."/>
            <person name="Uwamino Y."/>
            <person name="Inoue T."/>
            <person name="Honda A."/>
            <person name="Hattori M."/>
            <person name="Murai T."/>
            <person name="Xavier J.R."/>
            <person name="Hirose N."/>
            <person name="Honda K."/>
        </authorList>
    </citation>
    <scope>NUCLEOTIDE SEQUENCE [LARGE SCALE GENOMIC DNA]</scope>
    <source>
        <strain evidence="9 10">CE91-St30</strain>
    </source>
</reference>
<feature type="transmembrane region" description="Helical" evidence="7">
    <location>
        <begin position="46"/>
        <end position="70"/>
    </location>
</feature>
<keyword evidence="7" id="KW-0472">Membrane</keyword>
<accession>A0ABM7WFJ8</accession>
<dbReference type="PROSITE" id="PS51379">
    <property type="entry name" value="4FE4S_FER_2"/>
    <property type="match status" value="1"/>
</dbReference>
<keyword evidence="2" id="KW-0004">4Fe-4S</keyword>
<dbReference type="PANTHER" id="PTHR30176:SF3">
    <property type="entry name" value="FERREDOXIN-TYPE PROTEIN NAPH"/>
    <property type="match status" value="1"/>
</dbReference>
<proteinExistence type="predicted"/>
<keyword evidence="6" id="KW-0411">Iron-sulfur</keyword>
<dbReference type="InterPro" id="IPR017896">
    <property type="entry name" value="4Fe4S_Fe-S-bd"/>
</dbReference>
<keyword evidence="7" id="KW-1133">Transmembrane helix</keyword>
<gene>
    <name evidence="9" type="ORF">CE91St30_03410</name>
</gene>